<dbReference type="RefSeq" id="WP_314003300.1">
    <property type="nucleotide sequence ID" value="NZ_JASJOT010000034.1"/>
</dbReference>
<feature type="compositionally biased region" description="Low complexity" evidence="1">
    <location>
        <begin position="164"/>
        <end position="182"/>
    </location>
</feature>
<feature type="region of interest" description="Disordered" evidence="1">
    <location>
        <begin position="128"/>
        <end position="182"/>
    </location>
</feature>
<sequence>MKTIYPLGLLKVYMPIFLFLLLFQISAFGQSSVLSDYKFIGSYKISCSYNITSHLIFPAPIVYVDLGSSGIIAEKVDKVENILRVKGNSVNFKPTNLTVITSHGHYYSFLVSYEEKPSEISIRLQDLPQSGSEPQASNTSKKFTSKANHKGGKQARAVDPYPQSASSSSSLEREIPNSSSAGTYATTITTTLGSDNTINSEVLISGNKGRAAGSAKGLASFEKIDYSNAELDSFSENIISQRRSIDNIGESKNQISFSLAGLYIINNAFMFHTITKNSSNIDFDIDMIRVNVKDKEIAKRTAQQDIELQPVYIYTADRKSKNGYVIPDERIEGKSAVNKVIVLEKFTIPDAKVLSIELFEKNGGRHISFQVDNETIIRARKLETRGSTYQAHK</sequence>
<organism evidence="2 3">
    <name type="scientific">Xanthocytophaga flava</name>
    <dbReference type="NCBI Taxonomy" id="3048013"/>
    <lineage>
        <taxon>Bacteria</taxon>
        <taxon>Pseudomonadati</taxon>
        <taxon>Bacteroidota</taxon>
        <taxon>Cytophagia</taxon>
        <taxon>Cytophagales</taxon>
        <taxon>Rhodocytophagaceae</taxon>
        <taxon>Xanthocytophaga</taxon>
    </lineage>
</organism>
<evidence type="ECO:0000313" key="2">
    <source>
        <dbReference type="EMBL" id="MDJ1497605.1"/>
    </source>
</evidence>
<gene>
    <name evidence="2" type="ORF">QNI19_31995</name>
</gene>
<keyword evidence="3" id="KW-1185">Reference proteome</keyword>
<feature type="compositionally biased region" description="Polar residues" evidence="1">
    <location>
        <begin position="128"/>
        <end position="142"/>
    </location>
</feature>
<proteinExistence type="predicted"/>
<dbReference type="EMBL" id="JASJOT010000034">
    <property type="protein sequence ID" value="MDJ1497605.1"/>
    <property type="molecule type" value="Genomic_DNA"/>
</dbReference>
<reference evidence="2 3" key="1">
    <citation type="submission" date="2023-05" db="EMBL/GenBank/DDBJ databases">
        <authorList>
            <person name="Zhang X."/>
        </authorList>
    </citation>
    <scope>NUCLEOTIDE SEQUENCE [LARGE SCALE GENOMIC DNA]</scope>
    <source>
        <strain evidence="2 3">DM2B3-1</strain>
    </source>
</reference>
<accession>A0ABT7CV63</accession>
<dbReference type="InterPro" id="IPR022298">
    <property type="entry name" value="Conjug_transposon_TraN"/>
</dbReference>
<protein>
    <submittedName>
        <fullName evidence="2">DUF4138 domain-containing protein</fullName>
    </submittedName>
</protein>
<feature type="compositionally biased region" description="Basic residues" evidence="1">
    <location>
        <begin position="143"/>
        <end position="153"/>
    </location>
</feature>
<dbReference type="Proteomes" id="UP001228581">
    <property type="component" value="Unassembled WGS sequence"/>
</dbReference>
<dbReference type="Pfam" id="PF13595">
    <property type="entry name" value="DUF4138"/>
    <property type="match status" value="2"/>
</dbReference>
<name>A0ABT7CV63_9BACT</name>
<evidence type="ECO:0000256" key="1">
    <source>
        <dbReference type="SAM" id="MobiDB-lite"/>
    </source>
</evidence>
<comment type="caution">
    <text evidence="2">The sequence shown here is derived from an EMBL/GenBank/DDBJ whole genome shotgun (WGS) entry which is preliminary data.</text>
</comment>
<evidence type="ECO:0000313" key="3">
    <source>
        <dbReference type="Proteomes" id="UP001228581"/>
    </source>
</evidence>